<dbReference type="GO" id="GO:0000978">
    <property type="term" value="F:RNA polymerase II cis-regulatory region sequence-specific DNA binding"/>
    <property type="evidence" value="ECO:0007669"/>
    <property type="project" value="TreeGrafter"/>
</dbReference>
<accession>A0A914BKA3</accession>
<comment type="subcellular location">
    <subcellularLocation>
        <location evidence="1 11">Nucleus</location>
    </subcellularLocation>
</comment>
<dbReference type="PRINTS" id="PR00053">
    <property type="entry name" value="FORKHEAD"/>
</dbReference>
<feature type="compositionally biased region" description="Basic residues" evidence="12">
    <location>
        <begin position="1"/>
        <end position="12"/>
    </location>
</feature>
<evidence type="ECO:0000313" key="15">
    <source>
        <dbReference type="Proteomes" id="UP000887568"/>
    </source>
</evidence>
<organism evidence="14 15">
    <name type="scientific">Patiria miniata</name>
    <name type="common">Bat star</name>
    <name type="synonym">Asterina miniata</name>
    <dbReference type="NCBI Taxonomy" id="46514"/>
    <lineage>
        <taxon>Eukaryota</taxon>
        <taxon>Metazoa</taxon>
        <taxon>Echinodermata</taxon>
        <taxon>Eleutherozoa</taxon>
        <taxon>Asterozoa</taxon>
        <taxon>Asteroidea</taxon>
        <taxon>Valvatacea</taxon>
        <taxon>Valvatida</taxon>
        <taxon>Asterinidae</taxon>
        <taxon>Patiria</taxon>
    </lineage>
</organism>
<dbReference type="OMA" id="HYTYTSC"/>
<keyword evidence="9 11" id="KW-0539">Nucleus</keyword>
<sequence>MDLYHHHLHHHEARPSLLRSIPTPAGYSSGCGPAIKSEPRETVAALAPLGKCNTRNSDGPDAERSCGTSVMEDLTVKGGSKDTVVKQEPGDGADDKPDPADKPPYSYVALIAMAIKESPDRRRTLSQIYQYIINKFPYYEKNKKGWQNSIRHNLSLNECFIKIPREGGGERKGNFWTLDPAYDDMFEKGNYRRRRRMRRPHRSLDLAMLDKPYLSSDPQYPYHLTTKYLHPSYTNWGMGHHQPPVSQSPPHYTYTSCQVAAAAAAAAAANTPRGMPLGHGVASPQLPVTVPAVQPSHHYGQIHHQPVAFPSPVGSPYSTGAQVAPVPAMGPGSPGPNTGGFEDGGLAVSFSTSFASYHTPCRRQPDGLPYY</sequence>
<dbReference type="InterPro" id="IPR036388">
    <property type="entry name" value="WH-like_DNA-bd_sf"/>
</dbReference>
<dbReference type="PROSITE" id="PS50039">
    <property type="entry name" value="FORK_HEAD_3"/>
    <property type="match status" value="1"/>
</dbReference>
<dbReference type="PANTHER" id="PTHR11829">
    <property type="entry name" value="FORKHEAD BOX PROTEIN"/>
    <property type="match status" value="1"/>
</dbReference>
<feature type="region of interest" description="Disordered" evidence="12">
    <location>
        <begin position="77"/>
        <end position="102"/>
    </location>
</feature>
<keyword evidence="2" id="KW-1017">Isopeptide bond</keyword>
<keyword evidence="3" id="KW-0597">Phosphoprotein</keyword>
<evidence type="ECO:0000256" key="3">
    <source>
        <dbReference type="ARBA" id="ARBA00022553"/>
    </source>
</evidence>
<dbReference type="InterPro" id="IPR030456">
    <property type="entry name" value="TF_fork_head_CS_2"/>
</dbReference>
<dbReference type="InterPro" id="IPR047515">
    <property type="entry name" value="FH_FOXL2"/>
</dbReference>
<proteinExistence type="predicted"/>
<keyword evidence="5" id="KW-0832">Ubl conjugation</keyword>
<feature type="DNA-binding region" description="Fork-head" evidence="11">
    <location>
        <begin position="102"/>
        <end position="196"/>
    </location>
</feature>
<evidence type="ECO:0000256" key="12">
    <source>
        <dbReference type="SAM" id="MobiDB-lite"/>
    </source>
</evidence>
<dbReference type="EnsemblMetazoa" id="XM_038220303.1">
    <property type="protein sequence ID" value="XP_038076231.1"/>
    <property type="gene ID" value="LOC119744394"/>
</dbReference>
<dbReference type="GeneID" id="119744394"/>
<feature type="compositionally biased region" description="Basic and acidic residues" evidence="12">
    <location>
        <begin position="79"/>
        <end position="101"/>
    </location>
</feature>
<evidence type="ECO:0000256" key="9">
    <source>
        <dbReference type="ARBA" id="ARBA00023242"/>
    </source>
</evidence>
<dbReference type="CDD" id="cd20028">
    <property type="entry name" value="FH_FOXL2"/>
    <property type="match status" value="1"/>
</dbReference>
<dbReference type="PANTHER" id="PTHR11829:SF411">
    <property type="entry name" value="FORKHEAD BOX PROTEIN L2"/>
    <property type="match status" value="1"/>
</dbReference>
<evidence type="ECO:0000256" key="6">
    <source>
        <dbReference type="ARBA" id="ARBA00023015"/>
    </source>
</evidence>
<feature type="domain" description="Fork-head" evidence="13">
    <location>
        <begin position="102"/>
        <end position="196"/>
    </location>
</feature>
<dbReference type="PROSITE" id="PS00658">
    <property type="entry name" value="FORK_HEAD_2"/>
    <property type="match status" value="1"/>
</dbReference>
<dbReference type="Pfam" id="PF00250">
    <property type="entry name" value="Forkhead"/>
    <property type="match status" value="1"/>
</dbReference>
<dbReference type="InterPro" id="IPR001766">
    <property type="entry name" value="Fork_head_dom"/>
</dbReference>
<evidence type="ECO:0000256" key="7">
    <source>
        <dbReference type="ARBA" id="ARBA00023125"/>
    </source>
</evidence>
<evidence type="ECO:0000256" key="5">
    <source>
        <dbReference type="ARBA" id="ARBA00022843"/>
    </source>
</evidence>
<protein>
    <recommendedName>
        <fullName evidence="10">Forkhead box protein L2</fullName>
    </recommendedName>
</protein>
<evidence type="ECO:0000256" key="1">
    <source>
        <dbReference type="ARBA" id="ARBA00004123"/>
    </source>
</evidence>
<evidence type="ECO:0000256" key="2">
    <source>
        <dbReference type="ARBA" id="ARBA00022499"/>
    </source>
</evidence>
<dbReference type="GO" id="GO:0005634">
    <property type="term" value="C:nucleus"/>
    <property type="evidence" value="ECO:0007669"/>
    <property type="project" value="UniProtKB-SubCell"/>
</dbReference>
<dbReference type="InterPro" id="IPR018122">
    <property type="entry name" value="TF_fork_head_CS_1"/>
</dbReference>
<evidence type="ECO:0000256" key="8">
    <source>
        <dbReference type="ARBA" id="ARBA00023163"/>
    </source>
</evidence>
<dbReference type="RefSeq" id="XP_038076231.1">
    <property type="nucleotide sequence ID" value="XM_038220303.1"/>
</dbReference>
<keyword evidence="4" id="KW-0221">Differentiation</keyword>
<evidence type="ECO:0000256" key="11">
    <source>
        <dbReference type="PROSITE-ProRule" id="PRU00089"/>
    </source>
</evidence>
<dbReference type="InterPro" id="IPR050211">
    <property type="entry name" value="FOX_domain-containing"/>
</dbReference>
<dbReference type="OrthoDB" id="5954824at2759"/>
<dbReference type="InterPro" id="IPR036390">
    <property type="entry name" value="WH_DNA-bd_sf"/>
</dbReference>
<reference evidence="14" key="1">
    <citation type="submission" date="2022-11" db="UniProtKB">
        <authorList>
            <consortium name="EnsemblMetazoa"/>
        </authorList>
    </citation>
    <scope>IDENTIFICATION</scope>
</reference>
<dbReference type="GO" id="GO:0009653">
    <property type="term" value="P:anatomical structure morphogenesis"/>
    <property type="evidence" value="ECO:0007669"/>
    <property type="project" value="TreeGrafter"/>
</dbReference>
<evidence type="ECO:0000313" key="14">
    <source>
        <dbReference type="EnsemblMetazoa" id="XP_038076231.1"/>
    </source>
</evidence>
<keyword evidence="7 11" id="KW-0238">DNA-binding</keyword>
<keyword evidence="15" id="KW-1185">Reference proteome</keyword>
<keyword evidence="6" id="KW-0805">Transcription regulation</keyword>
<dbReference type="AlphaFoldDB" id="A0A914BKA3"/>
<feature type="region of interest" description="Disordered" evidence="12">
    <location>
        <begin position="1"/>
        <end position="21"/>
    </location>
</feature>
<keyword evidence="8" id="KW-0804">Transcription</keyword>
<evidence type="ECO:0000259" key="13">
    <source>
        <dbReference type="PROSITE" id="PS50039"/>
    </source>
</evidence>
<dbReference type="Proteomes" id="UP000887568">
    <property type="component" value="Unplaced"/>
</dbReference>
<dbReference type="SUPFAM" id="SSF46785">
    <property type="entry name" value="Winged helix' DNA-binding domain"/>
    <property type="match status" value="1"/>
</dbReference>
<dbReference type="SMART" id="SM00339">
    <property type="entry name" value="FH"/>
    <property type="match status" value="1"/>
</dbReference>
<dbReference type="Gene3D" id="1.10.10.10">
    <property type="entry name" value="Winged helix-like DNA-binding domain superfamily/Winged helix DNA-binding domain"/>
    <property type="match status" value="1"/>
</dbReference>
<evidence type="ECO:0000256" key="10">
    <source>
        <dbReference type="ARBA" id="ARBA00034872"/>
    </source>
</evidence>
<name>A0A914BKA3_PATMI</name>
<dbReference type="FunFam" id="1.10.10.10:FF:000016">
    <property type="entry name" value="Forkhead box protein I1"/>
    <property type="match status" value="1"/>
</dbReference>
<evidence type="ECO:0000256" key="4">
    <source>
        <dbReference type="ARBA" id="ARBA00022782"/>
    </source>
</evidence>
<dbReference type="PROSITE" id="PS00657">
    <property type="entry name" value="FORK_HEAD_1"/>
    <property type="match status" value="1"/>
</dbReference>
<dbReference type="GO" id="GO:0000981">
    <property type="term" value="F:DNA-binding transcription factor activity, RNA polymerase II-specific"/>
    <property type="evidence" value="ECO:0007669"/>
    <property type="project" value="TreeGrafter"/>
</dbReference>
<dbReference type="GO" id="GO:0030154">
    <property type="term" value="P:cell differentiation"/>
    <property type="evidence" value="ECO:0007669"/>
    <property type="project" value="UniProtKB-KW"/>
</dbReference>